<keyword evidence="2" id="KW-0812">Transmembrane</keyword>
<comment type="caution">
    <text evidence="3">The sequence shown here is derived from an EMBL/GenBank/DDBJ whole genome shotgun (WGS) entry which is preliminary data.</text>
</comment>
<evidence type="ECO:0000313" key="3">
    <source>
        <dbReference type="EMBL" id="KAG9248127.1"/>
    </source>
</evidence>
<evidence type="ECO:0000256" key="2">
    <source>
        <dbReference type="SAM" id="Phobius"/>
    </source>
</evidence>
<keyword evidence="4" id="KW-1185">Reference proteome</keyword>
<dbReference type="AlphaFoldDB" id="A0A9P8CIN2"/>
<protein>
    <submittedName>
        <fullName evidence="3">Uncharacterized protein</fullName>
    </submittedName>
</protein>
<proteinExistence type="predicted"/>
<name>A0A9P8CIN2_9HELO</name>
<reference evidence="3" key="1">
    <citation type="journal article" date="2021" name="IMA Fungus">
        <title>Genomic characterization of three marine fungi, including Emericellopsis atlantica sp. nov. with signatures of a generalist lifestyle and marine biomass degradation.</title>
        <authorList>
            <person name="Hagestad O.C."/>
            <person name="Hou L."/>
            <person name="Andersen J.H."/>
            <person name="Hansen E.H."/>
            <person name="Altermark B."/>
            <person name="Li C."/>
            <person name="Kuhnert E."/>
            <person name="Cox R.J."/>
            <person name="Crous P.W."/>
            <person name="Spatafora J.W."/>
            <person name="Lail K."/>
            <person name="Amirebrahimi M."/>
            <person name="Lipzen A."/>
            <person name="Pangilinan J."/>
            <person name="Andreopoulos W."/>
            <person name="Hayes R.D."/>
            <person name="Ng V."/>
            <person name="Grigoriev I.V."/>
            <person name="Jackson S.A."/>
            <person name="Sutton T.D.S."/>
            <person name="Dobson A.D.W."/>
            <person name="Rama T."/>
        </authorList>
    </citation>
    <scope>NUCLEOTIDE SEQUENCE</scope>
    <source>
        <strain evidence="3">TRa3180A</strain>
    </source>
</reference>
<dbReference type="Proteomes" id="UP000887226">
    <property type="component" value="Unassembled WGS sequence"/>
</dbReference>
<organism evidence="3 4">
    <name type="scientific">Calycina marina</name>
    <dbReference type="NCBI Taxonomy" id="1763456"/>
    <lineage>
        <taxon>Eukaryota</taxon>
        <taxon>Fungi</taxon>
        <taxon>Dikarya</taxon>
        <taxon>Ascomycota</taxon>
        <taxon>Pezizomycotina</taxon>
        <taxon>Leotiomycetes</taxon>
        <taxon>Helotiales</taxon>
        <taxon>Pezizellaceae</taxon>
        <taxon>Calycina</taxon>
    </lineage>
</organism>
<gene>
    <name evidence="3" type="ORF">BJ878DRAFT_580307</name>
</gene>
<dbReference type="PANTHER" id="PTHR33927">
    <property type="entry name" value="TRANSMEMBRANE PROTEIN"/>
    <property type="match status" value="1"/>
</dbReference>
<dbReference type="PANTHER" id="PTHR33927:SF1">
    <property type="entry name" value="TRANSMEMBRANE PROTEIN"/>
    <property type="match status" value="1"/>
</dbReference>
<feature type="region of interest" description="Disordered" evidence="1">
    <location>
        <begin position="317"/>
        <end position="337"/>
    </location>
</feature>
<dbReference type="OrthoDB" id="3142841at2759"/>
<keyword evidence="2" id="KW-0472">Membrane</keyword>
<dbReference type="InterPro" id="IPR052979">
    <property type="entry name" value="Adenylate-forming_domain"/>
</dbReference>
<evidence type="ECO:0000256" key="1">
    <source>
        <dbReference type="SAM" id="MobiDB-lite"/>
    </source>
</evidence>
<accession>A0A9P8CIN2</accession>
<feature type="transmembrane region" description="Helical" evidence="2">
    <location>
        <begin position="54"/>
        <end position="71"/>
    </location>
</feature>
<evidence type="ECO:0000313" key="4">
    <source>
        <dbReference type="Proteomes" id="UP000887226"/>
    </source>
</evidence>
<feature type="transmembrane region" description="Helical" evidence="2">
    <location>
        <begin position="106"/>
        <end position="129"/>
    </location>
</feature>
<sequence>MDCSVTLLAELNRSNLIARVITPSSSTPVLSLLPPSAGGEPIATALSFNAYSKFFAFVTLIYLSGITMSALTHSHYAEDHLGDNHSGWLIFKIAHIIRHRSVPHHAVIATGIITNLFAILSFPSAFPWIRNKHHNIFERHHQFIGLLGLAETWCFVILRNICDIITVEWRNDADSLLSTQELWLTVLIAVFMLMPWLTRKVPIELENVAVLHFSSGIQQGLLGRMSRAEGRKSGCHYMICGVQGDLTKTLVRRPTESSVDSRVKVRGAGVGHTSAMFNRGIRICTMTGIGAALSTCIQSPTYISSLIHNNMEPERMIPWDSKKRGDRPDATQLLKDT</sequence>
<keyword evidence="2" id="KW-1133">Transmembrane helix</keyword>
<dbReference type="EMBL" id="MU253755">
    <property type="protein sequence ID" value="KAG9248127.1"/>
    <property type="molecule type" value="Genomic_DNA"/>
</dbReference>